<sequence length="172" mass="18297">MMTETTNDIRIIFGSESGGGELTAEDIAESLPEGFQARIESMADVDVATLTDGAFLFVICSTYGEGELPMGAQPFHDALESGRPDLKGLKYAVFGRGDKTYLKTFAQGSVIIDSLLAELGAERFGDVCHHDASDWSIGDDLAIEWAAGIIEGFFMDKMSAQTVAAGQSAKAT</sequence>
<keyword evidence="6" id="KW-1185">Reference proteome</keyword>
<dbReference type="InterPro" id="IPR008254">
    <property type="entry name" value="Flavodoxin/NO_synth"/>
</dbReference>
<keyword evidence="2" id="KW-0285">Flavoprotein</keyword>
<dbReference type="Proteomes" id="UP000824166">
    <property type="component" value="Unassembled WGS sequence"/>
</dbReference>
<organism evidence="5 6">
    <name type="scientific">Paenarthrobacter aromaticivorans</name>
    <dbReference type="NCBI Taxonomy" id="2849150"/>
    <lineage>
        <taxon>Bacteria</taxon>
        <taxon>Bacillati</taxon>
        <taxon>Actinomycetota</taxon>
        <taxon>Actinomycetes</taxon>
        <taxon>Micrococcales</taxon>
        <taxon>Micrococcaceae</taxon>
        <taxon>Paenarthrobacter</taxon>
    </lineage>
</organism>
<evidence type="ECO:0000313" key="6">
    <source>
        <dbReference type="Proteomes" id="UP000824166"/>
    </source>
</evidence>
<proteinExistence type="predicted"/>
<reference evidence="5 6" key="1">
    <citation type="submission" date="2021-06" db="EMBL/GenBank/DDBJ databases">
        <authorList>
            <person name="Jeong J.W."/>
        </authorList>
    </citation>
    <scope>NUCLEOTIDE SEQUENCE [LARGE SCALE GENOMIC DNA]</scope>
    <source>
        <strain evidence="5 6">MMS21-TAE1-1</strain>
    </source>
</reference>
<evidence type="ECO:0000256" key="2">
    <source>
        <dbReference type="ARBA" id="ARBA00022630"/>
    </source>
</evidence>
<dbReference type="PROSITE" id="PS50902">
    <property type="entry name" value="FLAVODOXIN_LIKE"/>
    <property type="match status" value="1"/>
</dbReference>
<comment type="cofactor">
    <cofactor evidence="1">
        <name>FMN</name>
        <dbReference type="ChEBI" id="CHEBI:58210"/>
    </cofactor>
</comment>
<accession>A0ABS6I1L6</accession>
<comment type="caution">
    <text evidence="5">The sequence shown here is derived from an EMBL/GenBank/DDBJ whole genome shotgun (WGS) entry which is preliminary data.</text>
</comment>
<evidence type="ECO:0000313" key="5">
    <source>
        <dbReference type="EMBL" id="MBU8865635.1"/>
    </source>
</evidence>
<gene>
    <name evidence="5" type="ORF">KSW38_04945</name>
</gene>
<evidence type="ECO:0000259" key="4">
    <source>
        <dbReference type="PROSITE" id="PS50902"/>
    </source>
</evidence>
<evidence type="ECO:0000256" key="1">
    <source>
        <dbReference type="ARBA" id="ARBA00001917"/>
    </source>
</evidence>
<keyword evidence="3" id="KW-0288">FMN</keyword>
<dbReference type="EMBL" id="JAHOPC010000002">
    <property type="protein sequence ID" value="MBU8865635.1"/>
    <property type="molecule type" value="Genomic_DNA"/>
</dbReference>
<protein>
    <submittedName>
        <fullName evidence="5">Flavodoxin domain-containing protein</fullName>
    </submittedName>
</protein>
<name>A0ABS6I1L6_9MICC</name>
<feature type="domain" description="Flavodoxin-like" evidence="4">
    <location>
        <begin position="9"/>
        <end position="150"/>
    </location>
</feature>
<dbReference type="PANTHER" id="PTHR19384">
    <property type="entry name" value="NITRIC OXIDE SYNTHASE-RELATED"/>
    <property type="match status" value="1"/>
</dbReference>
<dbReference type="RefSeq" id="WP_216923378.1">
    <property type="nucleotide sequence ID" value="NZ_JAHOPC010000002.1"/>
</dbReference>
<dbReference type="PANTHER" id="PTHR19384:SF128">
    <property type="entry name" value="NADPH OXIDOREDUCTASE A"/>
    <property type="match status" value="1"/>
</dbReference>
<evidence type="ECO:0000256" key="3">
    <source>
        <dbReference type="ARBA" id="ARBA00022643"/>
    </source>
</evidence>
<dbReference type="Pfam" id="PF00258">
    <property type="entry name" value="Flavodoxin_1"/>
    <property type="match status" value="1"/>
</dbReference>